<keyword evidence="5" id="KW-1185">Reference proteome</keyword>
<feature type="domain" description="RED-like N-terminal" evidence="4">
    <location>
        <begin position="62"/>
        <end position="279"/>
    </location>
</feature>
<accession>A0A0N4ZG67</accession>
<dbReference type="Pfam" id="PF07808">
    <property type="entry name" value="RED_N"/>
    <property type="match status" value="1"/>
</dbReference>
<dbReference type="WBParaSite" id="PTRK_0000674400.1">
    <property type="protein sequence ID" value="PTRK_0000674400.1"/>
    <property type="gene ID" value="PTRK_0000674400"/>
</dbReference>
<dbReference type="InterPro" id="IPR039896">
    <property type="entry name" value="Red-like"/>
</dbReference>
<dbReference type="PANTHER" id="PTHR12765">
    <property type="entry name" value="RED PROTEIN IK FACTOR CYTOKINE IK"/>
    <property type="match status" value="1"/>
</dbReference>
<evidence type="ECO:0000256" key="3">
    <source>
        <dbReference type="SAM" id="MobiDB-lite"/>
    </source>
</evidence>
<feature type="region of interest" description="Disordered" evidence="3">
    <location>
        <begin position="1"/>
        <end position="65"/>
    </location>
</feature>
<dbReference type="InterPro" id="IPR012916">
    <property type="entry name" value="RED_N"/>
</dbReference>
<dbReference type="Proteomes" id="UP000038045">
    <property type="component" value="Unplaced"/>
</dbReference>
<evidence type="ECO:0000313" key="6">
    <source>
        <dbReference type="WBParaSite" id="PTRK_0000674400.1"/>
    </source>
</evidence>
<evidence type="ECO:0000256" key="2">
    <source>
        <dbReference type="ARBA" id="ARBA00023242"/>
    </source>
</evidence>
<evidence type="ECO:0000259" key="4">
    <source>
        <dbReference type="Pfam" id="PF07808"/>
    </source>
</evidence>
<sequence length="465" mass="54249">MSNSQENFRSNEDFRKLLASRPPVVVESKNKEVKPKVVSSEAAKKNSVPNKKPTKNFKNKTKKEEFEGYGEQNKILNEIMVKYKDRAAERRKEEMEEILNRNNQQKNLFEPPPGKTHFDPTNDFMDSAMKRKQEIEESKYLGGDMEHTHLVKGLDYSLLNKVRSEMQAEEEMKEEEIERQFLSKKDDKNVFEIKTIFAKKIEAAILRSKCPEVNPNFRKGRMAFSYDLEDDNVDIPLTILRSIPQTSEIKPMRNKLDKLVYHKLSTVLSYLRIDPKKRKKLIEEKNEKKEDVEKLKNMDIFDNEDEYIPTFNKSSESSNALQKKGSYFENEKKIEAKKVAVDNVDIFGDDEEKPSKVFTTNPSIQKRLLEIEGKGEEDAYSEYYPSACGFGDSIISDDDSDDDSKNKKRKPVQEKGEKYEGNRKSRYETKIQEGKLNSQLNKINQIIEKRKANEEKGIPYKKPKF</sequence>
<dbReference type="GO" id="GO:0005634">
    <property type="term" value="C:nucleus"/>
    <property type="evidence" value="ECO:0007669"/>
    <property type="project" value="UniProtKB-SubCell"/>
</dbReference>
<feature type="region of interest" description="Disordered" evidence="3">
    <location>
        <begin position="391"/>
        <end position="433"/>
    </location>
</feature>
<keyword evidence="2" id="KW-0539">Nucleus</keyword>
<feature type="compositionally biased region" description="Basic and acidic residues" evidence="3">
    <location>
        <begin position="411"/>
        <end position="433"/>
    </location>
</feature>
<dbReference type="STRING" id="131310.A0A0N4ZG67"/>
<organism evidence="5 6">
    <name type="scientific">Parastrongyloides trichosuri</name>
    <name type="common">Possum-specific nematode worm</name>
    <dbReference type="NCBI Taxonomy" id="131310"/>
    <lineage>
        <taxon>Eukaryota</taxon>
        <taxon>Metazoa</taxon>
        <taxon>Ecdysozoa</taxon>
        <taxon>Nematoda</taxon>
        <taxon>Chromadorea</taxon>
        <taxon>Rhabditida</taxon>
        <taxon>Tylenchina</taxon>
        <taxon>Panagrolaimomorpha</taxon>
        <taxon>Strongyloidoidea</taxon>
        <taxon>Strongyloididae</taxon>
        <taxon>Parastrongyloides</taxon>
    </lineage>
</organism>
<name>A0A0N4ZG67_PARTI</name>
<dbReference type="AlphaFoldDB" id="A0A0N4ZG67"/>
<protein>
    <submittedName>
        <fullName evidence="6">RED_N domain-containing protein</fullName>
    </submittedName>
</protein>
<reference evidence="6" key="1">
    <citation type="submission" date="2017-02" db="UniProtKB">
        <authorList>
            <consortium name="WormBaseParasite"/>
        </authorList>
    </citation>
    <scope>IDENTIFICATION</scope>
</reference>
<comment type="subcellular location">
    <subcellularLocation>
        <location evidence="1">Nucleus</location>
    </subcellularLocation>
</comment>
<feature type="compositionally biased region" description="Basic residues" evidence="3">
    <location>
        <begin position="52"/>
        <end position="61"/>
    </location>
</feature>
<evidence type="ECO:0000256" key="1">
    <source>
        <dbReference type="ARBA" id="ARBA00004123"/>
    </source>
</evidence>
<evidence type="ECO:0000313" key="5">
    <source>
        <dbReference type="Proteomes" id="UP000038045"/>
    </source>
</evidence>
<proteinExistence type="predicted"/>